<dbReference type="InterPro" id="IPR008780">
    <property type="entry name" value="Plasmodium_Vir"/>
</dbReference>
<dbReference type="VEuPathDB" id="PlasmoDB:PVP01_0002900"/>
<name>A0A565A4Y3_PLAVI</name>
<sequence length="568" mass="65959">MVTATTTTTTSEEKELWDKILEKSPSHNIYQKFNSDVEEKKFETCCNMFNKTENEKNSDSYKLCRKIARNADYLYDISNTSEYNSLCSHYRHWVYENIKKIIEKTKENDMISEANKFIDVRNCIMHTYRAYNCLFDFEQNELPKLENKLEEKHLYDYFSNFDTIKIDKTCKHVQIEKYKKYLTHISEIYKKHNKENHCCNGSWQENCFSYFKCNSDFDPEKLLYKLKNKGKETCEELEKEKKPTSSDISTTSHGEESDIMSTFYTGPCKNIGEGRLICSLRQSSYISPKVPHKPLKYIPEVKKDKGNESTLSDKDTSDKEFSNGKVSSQDNNRTLQSINTGSNVFNSKKIILSQPPIKKVENTNTLDLAILKTEKKPLQTVEVQEGFKWKIGQGNISCPPNNSNEDKYNLCGYVQRLKETQKSIKGLNIWAKLLENNMLSTYENINNSSQSETRHKEDSHISLDPDYLTLMSSDMYAANHSLSEEHILNSNYVRIAMVAVLTIGIIFLFFIYYKFTPLGFCLRRTFSKKKNIRSNVPSEILHPKSTKIPPKGNRKSPNRGYLVAYQSA</sequence>
<dbReference type="AlphaFoldDB" id="A0A565A4Y3"/>
<proteinExistence type="predicted"/>
<dbReference type="EMBL" id="FLZR02000006">
    <property type="protein sequence ID" value="VUZ99575.1"/>
    <property type="molecule type" value="Genomic_DNA"/>
</dbReference>
<evidence type="ECO:0000313" key="3">
    <source>
        <dbReference type="EMBL" id="VUZ99575.1"/>
    </source>
</evidence>
<dbReference type="VEuPathDB" id="PlasmoDB:PVW1_000014800"/>
<feature type="compositionally biased region" description="Polar residues" evidence="1">
    <location>
        <begin position="324"/>
        <end position="339"/>
    </location>
</feature>
<keyword evidence="2" id="KW-0472">Membrane</keyword>
<dbReference type="VEuPathDB" id="PlasmoDB:PVX_112720"/>
<keyword evidence="2" id="KW-0812">Transmembrane</keyword>
<feature type="compositionally biased region" description="Basic and acidic residues" evidence="1">
    <location>
        <begin position="299"/>
        <end position="322"/>
    </location>
</feature>
<dbReference type="VEuPathDB" id="PlasmoDB:PVPAM_040012400"/>
<feature type="region of interest" description="Disordered" evidence="1">
    <location>
        <begin position="297"/>
        <end position="339"/>
    </location>
</feature>
<dbReference type="Pfam" id="PF05795">
    <property type="entry name" value="Plasmodium_Vir"/>
    <property type="match status" value="1"/>
</dbReference>
<dbReference type="Proteomes" id="UP000220605">
    <property type="component" value="Unassembled WGS sequence"/>
</dbReference>
<organism evidence="3">
    <name type="scientific">Plasmodium vivax</name>
    <name type="common">malaria parasite P. vivax</name>
    <dbReference type="NCBI Taxonomy" id="5855"/>
    <lineage>
        <taxon>Eukaryota</taxon>
        <taxon>Sar</taxon>
        <taxon>Alveolata</taxon>
        <taxon>Apicomplexa</taxon>
        <taxon>Aconoidasida</taxon>
        <taxon>Haemosporida</taxon>
        <taxon>Plasmodiidae</taxon>
        <taxon>Plasmodium</taxon>
        <taxon>Plasmodium (Plasmodium)</taxon>
    </lineage>
</organism>
<feature type="compositionally biased region" description="Basic and acidic residues" evidence="1">
    <location>
        <begin position="235"/>
        <end position="244"/>
    </location>
</feature>
<feature type="transmembrane region" description="Helical" evidence="2">
    <location>
        <begin position="492"/>
        <end position="513"/>
    </location>
</feature>
<keyword evidence="2" id="KW-1133">Transmembrane helix</keyword>
<reference evidence="3" key="1">
    <citation type="submission" date="2016-07" db="EMBL/GenBank/DDBJ databases">
        <authorList>
            <consortium name="Pathogen Informatics"/>
        </authorList>
    </citation>
    <scope>NUCLEOTIDE SEQUENCE</scope>
</reference>
<evidence type="ECO:0000256" key="1">
    <source>
        <dbReference type="SAM" id="MobiDB-lite"/>
    </source>
</evidence>
<gene>
    <name evidence="3" type="ORF">PVP01_0002900</name>
</gene>
<feature type="region of interest" description="Disordered" evidence="1">
    <location>
        <begin position="235"/>
        <end position="255"/>
    </location>
</feature>
<evidence type="ECO:0000256" key="2">
    <source>
        <dbReference type="SAM" id="Phobius"/>
    </source>
</evidence>
<dbReference type="OrthoDB" id="386497at2759"/>
<accession>A0A565A4Y3</accession>
<protein>
    <submittedName>
        <fullName evidence="3">VIR protein</fullName>
    </submittedName>
</protein>